<dbReference type="SUPFAM" id="SSF50044">
    <property type="entry name" value="SH3-domain"/>
    <property type="match status" value="1"/>
</dbReference>
<protein>
    <recommendedName>
        <fullName evidence="3">SH3 domain-containing protein</fullName>
    </recommendedName>
</protein>
<feature type="non-terminal residue" evidence="1">
    <location>
        <position position="1"/>
    </location>
</feature>
<gene>
    <name evidence="1" type="ORF">AMECASPLE_032030</name>
</gene>
<dbReference type="EMBL" id="JAHRIP010051106">
    <property type="protein sequence ID" value="MEQ2301049.1"/>
    <property type="molecule type" value="Genomic_DNA"/>
</dbReference>
<evidence type="ECO:0000313" key="2">
    <source>
        <dbReference type="Proteomes" id="UP001469553"/>
    </source>
</evidence>
<organism evidence="1 2">
    <name type="scientific">Ameca splendens</name>
    <dbReference type="NCBI Taxonomy" id="208324"/>
    <lineage>
        <taxon>Eukaryota</taxon>
        <taxon>Metazoa</taxon>
        <taxon>Chordata</taxon>
        <taxon>Craniata</taxon>
        <taxon>Vertebrata</taxon>
        <taxon>Euteleostomi</taxon>
        <taxon>Actinopterygii</taxon>
        <taxon>Neopterygii</taxon>
        <taxon>Teleostei</taxon>
        <taxon>Neoteleostei</taxon>
        <taxon>Acanthomorphata</taxon>
        <taxon>Ovalentaria</taxon>
        <taxon>Atherinomorphae</taxon>
        <taxon>Cyprinodontiformes</taxon>
        <taxon>Goodeidae</taxon>
        <taxon>Ameca</taxon>
    </lineage>
</organism>
<dbReference type="Proteomes" id="UP001469553">
    <property type="component" value="Unassembled WGS sequence"/>
</dbReference>
<evidence type="ECO:0000313" key="1">
    <source>
        <dbReference type="EMBL" id="MEQ2301049.1"/>
    </source>
</evidence>
<evidence type="ECO:0008006" key="3">
    <source>
        <dbReference type="Google" id="ProtNLM"/>
    </source>
</evidence>
<keyword evidence="2" id="KW-1185">Reference proteome</keyword>
<proteinExistence type="predicted"/>
<name>A0ABV0Z4C0_9TELE</name>
<comment type="caution">
    <text evidence="1">The sequence shown here is derived from an EMBL/GenBank/DDBJ whole genome shotgun (WGS) entry which is preliminary data.</text>
</comment>
<reference evidence="1 2" key="1">
    <citation type="submission" date="2021-06" db="EMBL/GenBank/DDBJ databases">
        <authorList>
            <person name="Palmer J.M."/>
        </authorList>
    </citation>
    <scope>NUCLEOTIDE SEQUENCE [LARGE SCALE GENOMIC DNA]</scope>
    <source>
        <strain evidence="1 2">AS_MEX2019</strain>
        <tissue evidence="1">Muscle</tissue>
    </source>
</reference>
<dbReference type="InterPro" id="IPR036028">
    <property type="entry name" value="SH3-like_dom_sf"/>
</dbReference>
<sequence length="101" mass="11072">WPAPAHTVAICEGLEDWGATDLSALSDSDEEDQPSPLVAGRYRVMVESSMASSDDIIFNCGDVIQLLHEDSSGVWMVKNISRDEEGRVPIEDLHRILGESC</sequence>
<accession>A0ABV0Z4C0</accession>